<dbReference type="RefSeq" id="WP_143097021.1">
    <property type="nucleotide sequence ID" value="NZ_BJXR01000014.1"/>
</dbReference>
<gene>
    <name evidence="2" type="ORF">SAMN05443572_102632</name>
</gene>
<sequence>MRGAGWIVSAMLLGACGAEDVTASPEAPRPDEPLGQEAQSLDIRDTVTGSYDTTGVMYFTEDGVTEEMETFDVVTVAPRGAAPGLNVSILSFEGCEIPSLLTSPRSFLVFPKTCTASPAPGCTLVMAFNGGWGYVNRDEVLSVSLHSVLTGDCGAGPVEIDVVTQLSGPRISSPALTGTHTGETGMSALLRHLSRKTR</sequence>
<comment type="caution">
    <text evidence="2">The sequence shown here is derived from an EMBL/GenBank/DDBJ whole genome shotgun (WGS) entry which is preliminary data.</text>
</comment>
<keyword evidence="3" id="KW-1185">Reference proteome</keyword>
<organism evidence="2 3">
    <name type="scientific">Myxococcus fulvus</name>
    <dbReference type="NCBI Taxonomy" id="33"/>
    <lineage>
        <taxon>Bacteria</taxon>
        <taxon>Pseudomonadati</taxon>
        <taxon>Myxococcota</taxon>
        <taxon>Myxococcia</taxon>
        <taxon>Myxococcales</taxon>
        <taxon>Cystobacterineae</taxon>
        <taxon>Myxococcaceae</taxon>
        <taxon>Myxococcus</taxon>
    </lineage>
</organism>
<evidence type="ECO:0000313" key="3">
    <source>
        <dbReference type="Proteomes" id="UP000183760"/>
    </source>
</evidence>
<dbReference type="EMBL" id="FOIB01000002">
    <property type="protein sequence ID" value="SET54098.1"/>
    <property type="molecule type" value="Genomic_DNA"/>
</dbReference>
<dbReference type="Proteomes" id="UP000183760">
    <property type="component" value="Unassembled WGS sequence"/>
</dbReference>
<proteinExistence type="predicted"/>
<evidence type="ECO:0008006" key="4">
    <source>
        <dbReference type="Google" id="ProtNLM"/>
    </source>
</evidence>
<name>A0ABY1C1U1_MYXFU</name>
<accession>A0ABY1C1U1</accession>
<evidence type="ECO:0000256" key="1">
    <source>
        <dbReference type="SAM" id="MobiDB-lite"/>
    </source>
</evidence>
<feature type="region of interest" description="Disordered" evidence="1">
    <location>
        <begin position="21"/>
        <end position="40"/>
    </location>
</feature>
<dbReference type="PROSITE" id="PS51257">
    <property type="entry name" value="PROKAR_LIPOPROTEIN"/>
    <property type="match status" value="1"/>
</dbReference>
<evidence type="ECO:0000313" key="2">
    <source>
        <dbReference type="EMBL" id="SET54098.1"/>
    </source>
</evidence>
<protein>
    <recommendedName>
        <fullName evidence="4">Lipoprotein</fullName>
    </recommendedName>
</protein>
<reference evidence="2 3" key="1">
    <citation type="submission" date="2016-10" db="EMBL/GenBank/DDBJ databases">
        <authorList>
            <person name="Varghese N."/>
            <person name="Submissions S."/>
        </authorList>
    </citation>
    <scope>NUCLEOTIDE SEQUENCE [LARGE SCALE GENOMIC DNA]</scope>
    <source>
        <strain evidence="2 3">DSM 16525</strain>
    </source>
</reference>